<name>A0A3B4Z2K0_SERLL</name>
<dbReference type="InterPro" id="IPR001604">
    <property type="entry name" value="Endo_G_ENPP1-like_dom"/>
</dbReference>
<dbReference type="Gene3D" id="3.40.570.10">
    <property type="entry name" value="Extracellular Endonuclease, subunit A"/>
    <property type="match status" value="1"/>
</dbReference>
<keyword evidence="1" id="KW-0812">Transmembrane</keyword>
<dbReference type="InterPro" id="IPR044929">
    <property type="entry name" value="DNA/RNA_non-sp_Endonuclease_sf"/>
</dbReference>
<evidence type="ECO:0008006" key="7">
    <source>
        <dbReference type="Google" id="ProtNLM"/>
    </source>
</evidence>
<proteinExistence type="predicted"/>
<dbReference type="InterPro" id="IPR039015">
    <property type="entry name" value="ENDOD1"/>
</dbReference>
<dbReference type="PANTHER" id="PTHR21472:SF15">
    <property type="entry name" value="ENDONUCLEASE DOMAIN-CONTAINING 1 PROTEIN-RELATED"/>
    <property type="match status" value="1"/>
</dbReference>
<dbReference type="Proteomes" id="UP000261360">
    <property type="component" value="Unplaced"/>
</dbReference>
<dbReference type="PANTHER" id="PTHR21472">
    <property type="entry name" value="ENDONUCLEASE DOMAIN-CONTAINING 1 PROTEIN ENDOD1"/>
    <property type="match status" value="1"/>
</dbReference>
<dbReference type="AlphaFoldDB" id="A0A3B4Z2K0"/>
<accession>A0A3B4Z2K0</accession>
<feature type="domain" description="ENPP1-3/EXOG-like endonuclease/phosphodiesterase" evidence="3">
    <location>
        <begin position="69"/>
        <end position="226"/>
    </location>
</feature>
<feature type="chain" id="PRO_5017241462" description="Endonuclease" evidence="2">
    <location>
        <begin position="24"/>
        <end position="259"/>
    </location>
</feature>
<dbReference type="SMART" id="SM00477">
    <property type="entry name" value="NUC"/>
    <property type="match status" value="1"/>
</dbReference>
<feature type="signal peptide" evidence="2">
    <location>
        <begin position="1"/>
        <end position="23"/>
    </location>
</feature>
<dbReference type="Pfam" id="PF01223">
    <property type="entry name" value="Endonuclease_NS"/>
    <property type="match status" value="1"/>
</dbReference>
<reference evidence="5" key="2">
    <citation type="submission" date="2025-09" db="UniProtKB">
        <authorList>
            <consortium name="Ensembl"/>
        </authorList>
    </citation>
    <scope>IDENTIFICATION</scope>
</reference>
<keyword evidence="1" id="KW-1133">Transmembrane helix</keyword>
<dbReference type="Ensembl" id="ENSSLDT00000030138.1">
    <property type="protein sequence ID" value="ENSSLDP00000029284.1"/>
    <property type="gene ID" value="ENSSLDG00000022601.1"/>
</dbReference>
<evidence type="ECO:0000313" key="6">
    <source>
        <dbReference type="Proteomes" id="UP000261360"/>
    </source>
</evidence>
<dbReference type="SUPFAM" id="SSF54060">
    <property type="entry name" value="His-Me finger endonucleases"/>
    <property type="match status" value="1"/>
</dbReference>
<evidence type="ECO:0000259" key="3">
    <source>
        <dbReference type="SMART" id="SM00477"/>
    </source>
</evidence>
<protein>
    <recommendedName>
        <fullName evidence="7">Endonuclease</fullName>
    </recommendedName>
</protein>
<evidence type="ECO:0000313" key="5">
    <source>
        <dbReference type="Ensembl" id="ENSSLDP00000029284.1"/>
    </source>
</evidence>
<sequence>MFCVFLRSCFLLLLLLPIGPAVTEVVTSMSDCANFFLQQTPPQIPGILEGGSIQNQNGYKAICQTLRNARTFVTLYDTNNKIPVFSAGMYRGKEDLRLSHNMGIENKKRSYRYQAVNADYKNQTSFDRGHLLPSSYGLTKRDSESTFTLTNIVPQEGTFNKGSWNSMENCIRCVLDEYCINNNGHTESLVVTRMDSICCFPNKSAEKNNLPVTGDGKTLYKDAAALFPCFFACYLPFLHLFWKSGAKPNRSHFRLASIW</sequence>
<dbReference type="GO" id="GO:0016787">
    <property type="term" value="F:hydrolase activity"/>
    <property type="evidence" value="ECO:0007669"/>
    <property type="project" value="InterPro"/>
</dbReference>
<feature type="transmembrane region" description="Helical" evidence="1">
    <location>
        <begin position="223"/>
        <end position="242"/>
    </location>
</feature>
<keyword evidence="2" id="KW-0732">Signal</keyword>
<dbReference type="GO" id="GO:0046872">
    <property type="term" value="F:metal ion binding"/>
    <property type="evidence" value="ECO:0007669"/>
    <property type="project" value="InterPro"/>
</dbReference>
<evidence type="ECO:0000256" key="2">
    <source>
        <dbReference type="SAM" id="SignalP"/>
    </source>
</evidence>
<dbReference type="STRING" id="1841481.ENSSLDP00000029284"/>
<evidence type="ECO:0000256" key="1">
    <source>
        <dbReference type="SAM" id="Phobius"/>
    </source>
</evidence>
<keyword evidence="6" id="KW-1185">Reference proteome</keyword>
<organism evidence="5 6">
    <name type="scientific">Seriola lalandi dorsalis</name>
    <dbReference type="NCBI Taxonomy" id="1841481"/>
    <lineage>
        <taxon>Eukaryota</taxon>
        <taxon>Metazoa</taxon>
        <taxon>Chordata</taxon>
        <taxon>Craniata</taxon>
        <taxon>Vertebrata</taxon>
        <taxon>Euteleostomi</taxon>
        <taxon>Actinopterygii</taxon>
        <taxon>Neopterygii</taxon>
        <taxon>Teleostei</taxon>
        <taxon>Neoteleostei</taxon>
        <taxon>Acanthomorphata</taxon>
        <taxon>Carangaria</taxon>
        <taxon>Carangiformes</taxon>
        <taxon>Carangidae</taxon>
        <taxon>Seriola</taxon>
    </lineage>
</organism>
<dbReference type="SMART" id="SM00892">
    <property type="entry name" value="Endonuclease_NS"/>
    <property type="match status" value="1"/>
</dbReference>
<dbReference type="GO" id="GO:0003676">
    <property type="term" value="F:nucleic acid binding"/>
    <property type="evidence" value="ECO:0007669"/>
    <property type="project" value="InterPro"/>
</dbReference>
<feature type="domain" description="DNA/RNA non-specific endonuclease/pyrophosphatase/phosphodiesterase" evidence="4">
    <location>
        <begin position="68"/>
        <end position="238"/>
    </location>
</feature>
<evidence type="ECO:0000259" key="4">
    <source>
        <dbReference type="SMART" id="SM00892"/>
    </source>
</evidence>
<dbReference type="InterPro" id="IPR044925">
    <property type="entry name" value="His-Me_finger_sf"/>
</dbReference>
<reference evidence="5" key="1">
    <citation type="submission" date="2025-08" db="UniProtKB">
        <authorList>
            <consortium name="Ensembl"/>
        </authorList>
    </citation>
    <scope>IDENTIFICATION</scope>
</reference>
<dbReference type="GeneTree" id="ENSGT01030000234592"/>
<dbReference type="InterPro" id="IPR020821">
    <property type="entry name" value="ENPP1-3/EXOG-like_nuc-like"/>
</dbReference>
<keyword evidence="1" id="KW-0472">Membrane</keyword>